<protein>
    <submittedName>
        <fullName evidence="1">Uncharacterized protein</fullName>
    </submittedName>
</protein>
<organism evidence="1 2">
    <name type="scientific">Arctium lappa</name>
    <name type="common">Greater burdock</name>
    <name type="synonym">Lappa major</name>
    <dbReference type="NCBI Taxonomy" id="4217"/>
    <lineage>
        <taxon>Eukaryota</taxon>
        <taxon>Viridiplantae</taxon>
        <taxon>Streptophyta</taxon>
        <taxon>Embryophyta</taxon>
        <taxon>Tracheophyta</taxon>
        <taxon>Spermatophyta</taxon>
        <taxon>Magnoliopsida</taxon>
        <taxon>eudicotyledons</taxon>
        <taxon>Gunneridae</taxon>
        <taxon>Pentapetalae</taxon>
        <taxon>asterids</taxon>
        <taxon>campanulids</taxon>
        <taxon>Asterales</taxon>
        <taxon>Asteraceae</taxon>
        <taxon>Carduoideae</taxon>
        <taxon>Cardueae</taxon>
        <taxon>Arctiinae</taxon>
        <taxon>Arctium</taxon>
    </lineage>
</organism>
<gene>
    <name evidence="1" type="ORF">L6452_23963</name>
</gene>
<comment type="caution">
    <text evidence="1">The sequence shown here is derived from an EMBL/GenBank/DDBJ whole genome shotgun (WGS) entry which is preliminary data.</text>
</comment>
<keyword evidence="2" id="KW-1185">Reference proteome</keyword>
<name>A0ACB9A9L3_ARCLA</name>
<dbReference type="Proteomes" id="UP001055879">
    <property type="component" value="Linkage Group LG08"/>
</dbReference>
<accession>A0ACB9A9L3</accession>
<evidence type="ECO:0000313" key="1">
    <source>
        <dbReference type="EMBL" id="KAI3706314.1"/>
    </source>
</evidence>
<dbReference type="EMBL" id="CM042054">
    <property type="protein sequence ID" value="KAI3706314.1"/>
    <property type="molecule type" value="Genomic_DNA"/>
</dbReference>
<evidence type="ECO:0000313" key="2">
    <source>
        <dbReference type="Proteomes" id="UP001055879"/>
    </source>
</evidence>
<reference evidence="2" key="1">
    <citation type="journal article" date="2022" name="Mol. Ecol. Resour.">
        <title>The genomes of chicory, endive, great burdock and yacon provide insights into Asteraceae palaeo-polyploidization history and plant inulin production.</title>
        <authorList>
            <person name="Fan W."/>
            <person name="Wang S."/>
            <person name="Wang H."/>
            <person name="Wang A."/>
            <person name="Jiang F."/>
            <person name="Liu H."/>
            <person name="Zhao H."/>
            <person name="Xu D."/>
            <person name="Zhang Y."/>
        </authorList>
    </citation>
    <scope>NUCLEOTIDE SEQUENCE [LARGE SCALE GENOMIC DNA]</scope>
    <source>
        <strain evidence="2">cv. Niubang</strain>
    </source>
</reference>
<proteinExistence type="predicted"/>
<reference evidence="1 2" key="2">
    <citation type="journal article" date="2022" name="Mol. Ecol. Resour.">
        <title>The genomes of chicory, endive, great burdock and yacon provide insights into Asteraceae paleo-polyploidization history and plant inulin production.</title>
        <authorList>
            <person name="Fan W."/>
            <person name="Wang S."/>
            <person name="Wang H."/>
            <person name="Wang A."/>
            <person name="Jiang F."/>
            <person name="Liu H."/>
            <person name="Zhao H."/>
            <person name="Xu D."/>
            <person name="Zhang Y."/>
        </authorList>
    </citation>
    <scope>NUCLEOTIDE SEQUENCE [LARGE SCALE GENOMIC DNA]</scope>
    <source>
        <strain evidence="2">cv. Niubang</strain>
    </source>
</reference>
<sequence>MLDKFVRPSCIITSSMFIAFQAMPAIERVKILLDITDALEANEKVIILEIEADVANAQDAGYETSLVSRLALKPRKASQLEFVFSLAKAIRVIANKEEPIGQVLKRTEMASLVVASFQKDDTPQMLFFCRRLENNVHLNINIPPTPT</sequence>